<dbReference type="InterPro" id="IPR029033">
    <property type="entry name" value="His_PPase_superfam"/>
</dbReference>
<evidence type="ECO:0000256" key="4">
    <source>
        <dbReference type="ARBA" id="ARBA00022729"/>
    </source>
</evidence>
<dbReference type="PANTHER" id="PTHR11567:SF211">
    <property type="entry name" value="PROSTATIC ACID PHOSPHATASE"/>
    <property type="match status" value="1"/>
</dbReference>
<dbReference type="Proteomes" id="UP000887540">
    <property type="component" value="Unplaced"/>
</dbReference>
<dbReference type="GO" id="GO:0003993">
    <property type="term" value="F:acid phosphatase activity"/>
    <property type="evidence" value="ECO:0007669"/>
    <property type="project" value="UniProtKB-EC"/>
</dbReference>
<protein>
    <recommendedName>
        <fullName evidence="3">acid phosphatase</fullName>
        <ecNumber evidence="3">3.1.3.2</ecNumber>
    </recommendedName>
</protein>
<dbReference type="CDD" id="cd07061">
    <property type="entry name" value="HP_HAP_like"/>
    <property type="match status" value="1"/>
</dbReference>
<evidence type="ECO:0000256" key="8">
    <source>
        <dbReference type="SAM" id="SignalP"/>
    </source>
</evidence>
<dbReference type="InterPro" id="IPR000560">
    <property type="entry name" value="His_Pase_clade-2"/>
</dbReference>
<evidence type="ECO:0000256" key="2">
    <source>
        <dbReference type="ARBA" id="ARBA00005375"/>
    </source>
</evidence>
<evidence type="ECO:0000256" key="6">
    <source>
        <dbReference type="ARBA" id="ARBA00023157"/>
    </source>
</evidence>
<keyword evidence="9" id="KW-1185">Reference proteome</keyword>
<dbReference type="AlphaFoldDB" id="A0A914EN41"/>
<comment type="catalytic activity">
    <reaction evidence="1">
        <text>a phosphate monoester + H2O = an alcohol + phosphate</text>
        <dbReference type="Rhea" id="RHEA:15017"/>
        <dbReference type="ChEBI" id="CHEBI:15377"/>
        <dbReference type="ChEBI" id="CHEBI:30879"/>
        <dbReference type="ChEBI" id="CHEBI:43474"/>
        <dbReference type="ChEBI" id="CHEBI:67140"/>
        <dbReference type="EC" id="3.1.3.2"/>
    </reaction>
</comment>
<dbReference type="InterPro" id="IPR033379">
    <property type="entry name" value="Acid_Pase_AS"/>
</dbReference>
<keyword evidence="6" id="KW-1015">Disulfide bond</keyword>
<keyword evidence="7" id="KW-0325">Glycoprotein</keyword>
<evidence type="ECO:0000256" key="3">
    <source>
        <dbReference type="ARBA" id="ARBA00012646"/>
    </source>
</evidence>
<reference evidence="10" key="1">
    <citation type="submission" date="2022-11" db="UniProtKB">
        <authorList>
            <consortium name="WormBaseParasite"/>
        </authorList>
    </citation>
    <scope>IDENTIFICATION</scope>
</reference>
<proteinExistence type="inferred from homology"/>
<dbReference type="WBParaSite" id="ACRNAN_scaffold9420.g6893.t1">
    <property type="protein sequence ID" value="ACRNAN_scaffold9420.g6893.t1"/>
    <property type="gene ID" value="ACRNAN_scaffold9420.g6893"/>
</dbReference>
<dbReference type="InterPro" id="IPR050645">
    <property type="entry name" value="Histidine_acid_phosphatase"/>
</dbReference>
<keyword evidence="4 8" id="KW-0732">Signal</keyword>
<evidence type="ECO:0000256" key="1">
    <source>
        <dbReference type="ARBA" id="ARBA00000032"/>
    </source>
</evidence>
<dbReference type="Pfam" id="PF00328">
    <property type="entry name" value="His_Phos_2"/>
    <property type="match status" value="1"/>
</dbReference>
<comment type="similarity">
    <text evidence="2">Belongs to the histidine acid phosphatase family.</text>
</comment>
<evidence type="ECO:0000256" key="7">
    <source>
        <dbReference type="ARBA" id="ARBA00023180"/>
    </source>
</evidence>
<keyword evidence="5" id="KW-0378">Hydrolase</keyword>
<dbReference type="EC" id="3.1.3.2" evidence="3"/>
<sequence length="422" mass="48627">MGVAWNFLFVFLYWGFLVTQADELIYLQSVWRHGDRTPLRSAVWPTNPYQESFWIKETNVGLSQLTPTGKQQHINLGKKLRDRYITDLGFVSPNYDQREIFIQSTNFARTIQSAQANMQGFYDDLNLMAPINKPGYFGPGDCKRTEALWRYIQQTPEYQALNSNQSYQNMMTKIRSLTGEMYWDLPQIYDVQDTLYITHFVYNQTAGNNNEEQLLAMFPQINQTNDLYLDWKNGIGLAPYRGLDFSHEVPQAADGGGFLLRGFIGLINGKIYCRNTTSDTSAFCTWMNPLKYYAYSAHDDTIAAALASLGFKRTDYTQDGTPQYTSALTFELWLDNQSNPYMRVLFKLLSVTKIPRSIGCTNNCPLNTFINRSMPYLLNSTLDYDQMAAWCDVPLCVDASDDCNQYLNHCQTPSYRKIFQPF</sequence>
<evidence type="ECO:0000313" key="10">
    <source>
        <dbReference type="WBParaSite" id="ACRNAN_scaffold9420.g6893.t1"/>
    </source>
</evidence>
<evidence type="ECO:0000313" key="9">
    <source>
        <dbReference type="Proteomes" id="UP000887540"/>
    </source>
</evidence>
<dbReference type="SUPFAM" id="SSF53254">
    <property type="entry name" value="Phosphoglycerate mutase-like"/>
    <property type="match status" value="1"/>
</dbReference>
<feature type="signal peptide" evidence="8">
    <location>
        <begin position="1"/>
        <end position="21"/>
    </location>
</feature>
<evidence type="ECO:0000256" key="5">
    <source>
        <dbReference type="ARBA" id="ARBA00022801"/>
    </source>
</evidence>
<organism evidence="9 10">
    <name type="scientific">Acrobeloides nanus</name>
    <dbReference type="NCBI Taxonomy" id="290746"/>
    <lineage>
        <taxon>Eukaryota</taxon>
        <taxon>Metazoa</taxon>
        <taxon>Ecdysozoa</taxon>
        <taxon>Nematoda</taxon>
        <taxon>Chromadorea</taxon>
        <taxon>Rhabditida</taxon>
        <taxon>Tylenchina</taxon>
        <taxon>Cephalobomorpha</taxon>
        <taxon>Cephaloboidea</taxon>
        <taxon>Cephalobidae</taxon>
        <taxon>Acrobeloides</taxon>
    </lineage>
</organism>
<name>A0A914EN41_9BILA</name>
<dbReference type="PROSITE" id="PS00616">
    <property type="entry name" value="HIS_ACID_PHOSPHAT_1"/>
    <property type="match status" value="1"/>
</dbReference>
<dbReference type="Gene3D" id="3.40.50.1240">
    <property type="entry name" value="Phosphoglycerate mutase-like"/>
    <property type="match status" value="1"/>
</dbReference>
<dbReference type="PANTHER" id="PTHR11567">
    <property type="entry name" value="ACID PHOSPHATASE-RELATED"/>
    <property type="match status" value="1"/>
</dbReference>
<feature type="chain" id="PRO_5037815110" description="acid phosphatase" evidence="8">
    <location>
        <begin position="22"/>
        <end position="422"/>
    </location>
</feature>
<accession>A0A914EN41</accession>